<comment type="caution">
    <text evidence="1">The sequence shown here is derived from an EMBL/GenBank/DDBJ whole genome shotgun (WGS) entry which is preliminary data.</text>
</comment>
<dbReference type="RefSeq" id="WP_149522682.1">
    <property type="nucleotide sequence ID" value="NZ_VTOU01000003.1"/>
</dbReference>
<keyword evidence="2" id="KW-1185">Reference proteome</keyword>
<sequence length="82" mass="8980">MASIPASPPLVAGFDAKEWIAEWSAHGGIVILVDDRLYLRRQPNLPYPLSSHLDRLSIILIRCGGGQAVAEHLAQRREGVIP</sequence>
<dbReference type="AlphaFoldDB" id="A0A5D9C2R8"/>
<dbReference type="EMBL" id="VTOU01000003">
    <property type="protein sequence ID" value="TZG25876.1"/>
    <property type="molecule type" value="Genomic_DNA"/>
</dbReference>
<protein>
    <submittedName>
        <fullName evidence="1">Uncharacterized protein</fullName>
    </submittedName>
</protein>
<evidence type="ECO:0000313" key="1">
    <source>
        <dbReference type="EMBL" id="TZG25876.1"/>
    </source>
</evidence>
<proteinExistence type="predicted"/>
<evidence type="ECO:0000313" key="2">
    <source>
        <dbReference type="Proteomes" id="UP000322077"/>
    </source>
</evidence>
<accession>A0A5D9C2R8</accession>
<reference evidence="1 2" key="1">
    <citation type="submission" date="2019-08" db="EMBL/GenBank/DDBJ databases">
        <authorList>
            <person name="Wang G."/>
            <person name="Xu Z."/>
        </authorList>
    </citation>
    <scope>NUCLEOTIDE SEQUENCE [LARGE SCALE GENOMIC DNA]</scope>
    <source>
        <strain evidence="1 2">ZX</strain>
    </source>
</reference>
<name>A0A5D9C2R8_9SPHN</name>
<dbReference type="Proteomes" id="UP000322077">
    <property type="component" value="Unassembled WGS sequence"/>
</dbReference>
<gene>
    <name evidence="1" type="ORF">FYJ91_12920</name>
</gene>
<organism evidence="1 2">
    <name type="scientific">Sphingomonas montanisoli</name>
    <dbReference type="NCBI Taxonomy" id="2606412"/>
    <lineage>
        <taxon>Bacteria</taxon>
        <taxon>Pseudomonadati</taxon>
        <taxon>Pseudomonadota</taxon>
        <taxon>Alphaproteobacteria</taxon>
        <taxon>Sphingomonadales</taxon>
        <taxon>Sphingomonadaceae</taxon>
        <taxon>Sphingomonas</taxon>
    </lineage>
</organism>